<reference evidence="1 2" key="1">
    <citation type="submission" date="2023-08" db="EMBL/GenBank/DDBJ databases">
        <authorList>
            <person name="Palmer J.M."/>
        </authorList>
    </citation>
    <scope>NUCLEOTIDE SEQUENCE [LARGE SCALE GENOMIC DNA]</scope>
    <source>
        <strain evidence="1 2">TWF481</strain>
    </source>
</reference>
<organism evidence="1 2">
    <name type="scientific">Arthrobotrys musiformis</name>
    <dbReference type="NCBI Taxonomy" id="47236"/>
    <lineage>
        <taxon>Eukaryota</taxon>
        <taxon>Fungi</taxon>
        <taxon>Dikarya</taxon>
        <taxon>Ascomycota</taxon>
        <taxon>Pezizomycotina</taxon>
        <taxon>Orbiliomycetes</taxon>
        <taxon>Orbiliales</taxon>
        <taxon>Orbiliaceae</taxon>
        <taxon>Arthrobotrys</taxon>
    </lineage>
</organism>
<evidence type="ECO:0000313" key="2">
    <source>
        <dbReference type="Proteomes" id="UP001370758"/>
    </source>
</evidence>
<keyword evidence="2" id="KW-1185">Reference proteome</keyword>
<accession>A0AAV9WGU2</accession>
<name>A0AAV9WGU2_9PEZI</name>
<dbReference type="Proteomes" id="UP001370758">
    <property type="component" value="Unassembled WGS sequence"/>
</dbReference>
<protein>
    <submittedName>
        <fullName evidence="1">Uncharacterized protein</fullName>
    </submittedName>
</protein>
<dbReference type="AlphaFoldDB" id="A0AAV9WGU2"/>
<proteinExistence type="predicted"/>
<evidence type="ECO:0000313" key="1">
    <source>
        <dbReference type="EMBL" id="KAK6507354.1"/>
    </source>
</evidence>
<sequence length="89" mass="10226">MASRSALPEVGSPQWIFNELADAHRKEADHFEDFTIAFRNELEWLTEHMADVFTQGSTVDITELYKTPGKLRGKTPRNIHKVALLEDQK</sequence>
<gene>
    <name evidence="1" type="ORF">TWF481_005791</name>
</gene>
<feature type="non-terminal residue" evidence="1">
    <location>
        <position position="89"/>
    </location>
</feature>
<dbReference type="EMBL" id="JAVHJL010000003">
    <property type="protein sequence ID" value="KAK6507354.1"/>
    <property type="molecule type" value="Genomic_DNA"/>
</dbReference>
<comment type="caution">
    <text evidence="1">The sequence shown here is derived from an EMBL/GenBank/DDBJ whole genome shotgun (WGS) entry which is preliminary data.</text>
</comment>